<organism evidence="2 3">
    <name type="scientific">Pocillopora damicornis</name>
    <name type="common">Cauliflower coral</name>
    <name type="synonym">Millepora damicornis</name>
    <dbReference type="NCBI Taxonomy" id="46731"/>
    <lineage>
        <taxon>Eukaryota</taxon>
        <taxon>Metazoa</taxon>
        <taxon>Cnidaria</taxon>
        <taxon>Anthozoa</taxon>
        <taxon>Hexacorallia</taxon>
        <taxon>Scleractinia</taxon>
        <taxon>Astrocoeniina</taxon>
        <taxon>Pocilloporidae</taxon>
        <taxon>Pocillopora</taxon>
    </lineage>
</organism>
<dbReference type="AlphaFoldDB" id="A0A3M6TE43"/>
<keyword evidence="1" id="KW-0175">Coiled coil</keyword>
<dbReference type="EMBL" id="RCHS01003805">
    <property type="protein sequence ID" value="RMX39569.1"/>
    <property type="molecule type" value="Genomic_DNA"/>
</dbReference>
<sequence length="143" mass="17243">MLRADSSEMEQKIGSQTEIESTLTAALLRQLEERDRRVTTLHKQLRETNQHCSEREERLETLQTDLNKRKGPIQLRKLERQLGEKDNREELLQRDLKEMEQQLQNEMTHKESKESYLHKQLRERDQQIEDIQEKLQETGQQLH</sequence>
<feature type="coiled-coil region" evidence="1">
    <location>
        <begin position="45"/>
        <end position="141"/>
    </location>
</feature>
<protein>
    <submittedName>
        <fullName evidence="2">Uncharacterized protein</fullName>
    </submittedName>
</protein>
<evidence type="ECO:0000313" key="2">
    <source>
        <dbReference type="EMBL" id="RMX39569.1"/>
    </source>
</evidence>
<dbReference type="Proteomes" id="UP000275408">
    <property type="component" value="Unassembled WGS sequence"/>
</dbReference>
<name>A0A3M6TE43_POCDA</name>
<comment type="caution">
    <text evidence="2">The sequence shown here is derived from an EMBL/GenBank/DDBJ whole genome shotgun (WGS) entry which is preliminary data.</text>
</comment>
<feature type="non-terminal residue" evidence="2">
    <location>
        <position position="143"/>
    </location>
</feature>
<proteinExistence type="predicted"/>
<keyword evidence="3" id="KW-1185">Reference proteome</keyword>
<gene>
    <name evidence="2" type="ORF">pdam_00020824</name>
</gene>
<accession>A0A3M6TE43</accession>
<evidence type="ECO:0000313" key="3">
    <source>
        <dbReference type="Proteomes" id="UP000275408"/>
    </source>
</evidence>
<evidence type="ECO:0000256" key="1">
    <source>
        <dbReference type="SAM" id="Coils"/>
    </source>
</evidence>
<reference evidence="2 3" key="1">
    <citation type="journal article" date="2018" name="Sci. Rep.">
        <title>Comparative analysis of the Pocillopora damicornis genome highlights role of immune system in coral evolution.</title>
        <authorList>
            <person name="Cunning R."/>
            <person name="Bay R.A."/>
            <person name="Gillette P."/>
            <person name="Baker A.C."/>
            <person name="Traylor-Knowles N."/>
        </authorList>
    </citation>
    <scope>NUCLEOTIDE SEQUENCE [LARGE SCALE GENOMIC DNA]</scope>
    <source>
        <strain evidence="2">RSMAS</strain>
        <tissue evidence="2">Whole animal</tissue>
    </source>
</reference>